<dbReference type="AlphaFoldDB" id="A0A072V943"/>
<protein>
    <submittedName>
        <fullName evidence="1 2">Uncharacterized protein</fullName>
    </submittedName>
</protein>
<proteinExistence type="predicted"/>
<keyword evidence="3" id="KW-1185">Reference proteome</keyword>
<evidence type="ECO:0000313" key="1">
    <source>
        <dbReference type="EMBL" id="KEH38574.1"/>
    </source>
</evidence>
<dbReference type="EMBL" id="CM001218">
    <property type="protein sequence ID" value="KEH38574.1"/>
    <property type="molecule type" value="Genomic_DNA"/>
</dbReference>
<reference evidence="1 3" key="1">
    <citation type="journal article" date="2011" name="Nature">
        <title>The Medicago genome provides insight into the evolution of rhizobial symbioses.</title>
        <authorList>
            <person name="Young N.D."/>
            <person name="Debelle F."/>
            <person name="Oldroyd G.E."/>
            <person name="Geurts R."/>
            <person name="Cannon S.B."/>
            <person name="Udvardi M.K."/>
            <person name="Benedito V.A."/>
            <person name="Mayer K.F."/>
            <person name="Gouzy J."/>
            <person name="Schoof H."/>
            <person name="Van de Peer Y."/>
            <person name="Proost S."/>
            <person name="Cook D.R."/>
            <person name="Meyers B.C."/>
            <person name="Spannagl M."/>
            <person name="Cheung F."/>
            <person name="De Mita S."/>
            <person name="Krishnakumar V."/>
            <person name="Gundlach H."/>
            <person name="Zhou S."/>
            <person name="Mudge J."/>
            <person name="Bharti A.K."/>
            <person name="Murray J.D."/>
            <person name="Naoumkina M.A."/>
            <person name="Rosen B."/>
            <person name="Silverstein K.A."/>
            <person name="Tang H."/>
            <person name="Rombauts S."/>
            <person name="Zhao P.X."/>
            <person name="Zhou P."/>
            <person name="Barbe V."/>
            <person name="Bardou P."/>
            <person name="Bechner M."/>
            <person name="Bellec A."/>
            <person name="Berger A."/>
            <person name="Berges H."/>
            <person name="Bidwell S."/>
            <person name="Bisseling T."/>
            <person name="Choisne N."/>
            <person name="Couloux A."/>
            <person name="Denny R."/>
            <person name="Deshpande S."/>
            <person name="Dai X."/>
            <person name="Doyle J.J."/>
            <person name="Dudez A.M."/>
            <person name="Farmer A.D."/>
            <person name="Fouteau S."/>
            <person name="Franken C."/>
            <person name="Gibelin C."/>
            <person name="Gish J."/>
            <person name="Goldstein S."/>
            <person name="Gonzalez A.J."/>
            <person name="Green P.J."/>
            <person name="Hallab A."/>
            <person name="Hartog M."/>
            <person name="Hua A."/>
            <person name="Humphray S.J."/>
            <person name="Jeong D.H."/>
            <person name="Jing Y."/>
            <person name="Jocker A."/>
            <person name="Kenton S.M."/>
            <person name="Kim D.J."/>
            <person name="Klee K."/>
            <person name="Lai H."/>
            <person name="Lang C."/>
            <person name="Lin S."/>
            <person name="Macmil S.L."/>
            <person name="Magdelenat G."/>
            <person name="Matthews L."/>
            <person name="McCorrison J."/>
            <person name="Monaghan E.L."/>
            <person name="Mun J.H."/>
            <person name="Najar F.Z."/>
            <person name="Nicholson C."/>
            <person name="Noirot C."/>
            <person name="O'Bleness M."/>
            <person name="Paule C.R."/>
            <person name="Poulain J."/>
            <person name="Prion F."/>
            <person name="Qin B."/>
            <person name="Qu C."/>
            <person name="Retzel E.F."/>
            <person name="Riddle C."/>
            <person name="Sallet E."/>
            <person name="Samain S."/>
            <person name="Samson N."/>
            <person name="Sanders I."/>
            <person name="Saurat O."/>
            <person name="Scarpelli C."/>
            <person name="Schiex T."/>
            <person name="Segurens B."/>
            <person name="Severin A.J."/>
            <person name="Sherrier D.J."/>
            <person name="Shi R."/>
            <person name="Sims S."/>
            <person name="Singer S.R."/>
            <person name="Sinharoy S."/>
            <person name="Sterck L."/>
            <person name="Viollet A."/>
            <person name="Wang B.B."/>
            <person name="Wang K."/>
            <person name="Wang M."/>
            <person name="Wang X."/>
            <person name="Warfsmann J."/>
            <person name="Weissenbach J."/>
            <person name="White D.D."/>
            <person name="White J.D."/>
            <person name="Wiley G.B."/>
            <person name="Wincker P."/>
            <person name="Xing Y."/>
            <person name="Yang L."/>
            <person name="Yao Z."/>
            <person name="Ying F."/>
            <person name="Zhai J."/>
            <person name="Zhou L."/>
            <person name="Zuber A."/>
            <person name="Denarie J."/>
            <person name="Dixon R.A."/>
            <person name="May G.D."/>
            <person name="Schwartz D.C."/>
            <person name="Rogers J."/>
            <person name="Quetier F."/>
            <person name="Town C.D."/>
            <person name="Roe B.A."/>
        </authorList>
    </citation>
    <scope>NUCLEOTIDE SEQUENCE [LARGE SCALE GENOMIC DNA]</scope>
    <source>
        <strain evidence="1">A17</strain>
        <strain evidence="2 3">cv. Jemalong A17</strain>
    </source>
</reference>
<dbReference type="HOGENOM" id="CLU_2761569_0_0_1"/>
<name>A0A072V943_MEDTR</name>
<evidence type="ECO:0000313" key="2">
    <source>
        <dbReference type="EnsemblPlants" id="KEH38574"/>
    </source>
</evidence>
<accession>A0A072V943</accession>
<reference evidence="2" key="3">
    <citation type="submission" date="2015-04" db="UniProtKB">
        <authorList>
            <consortium name="EnsemblPlants"/>
        </authorList>
    </citation>
    <scope>IDENTIFICATION</scope>
    <source>
        <strain evidence="2">cv. Jemalong A17</strain>
    </source>
</reference>
<reference evidence="1 3" key="2">
    <citation type="journal article" date="2014" name="BMC Genomics">
        <title>An improved genome release (version Mt4.0) for the model legume Medicago truncatula.</title>
        <authorList>
            <person name="Tang H."/>
            <person name="Krishnakumar V."/>
            <person name="Bidwell S."/>
            <person name="Rosen B."/>
            <person name="Chan A."/>
            <person name="Zhou S."/>
            <person name="Gentzbittel L."/>
            <person name="Childs K.L."/>
            <person name="Yandell M."/>
            <person name="Gundlach H."/>
            <person name="Mayer K.F."/>
            <person name="Schwartz D.C."/>
            <person name="Town C.D."/>
        </authorList>
    </citation>
    <scope>GENOME REANNOTATION</scope>
    <source>
        <strain evidence="1">A17</strain>
        <strain evidence="2 3">cv. Jemalong A17</strain>
    </source>
</reference>
<dbReference type="EnsemblPlants" id="KEH38574">
    <property type="protein sequence ID" value="KEH38574"/>
    <property type="gene ID" value="MTR_2g073620"/>
</dbReference>
<evidence type="ECO:0000313" key="3">
    <source>
        <dbReference type="Proteomes" id="UP000002051"/>
    </source>
</evidence>
<sequence>MEKFVLEGKVISRSNFREKIFIPRLSLIPSDLYAAISRVTSKEGLQILINDENGEDTNVTSNVVYKDPNA</sequence>
<dbReference type="Proteomes" id="UP000002051">
    <property type="component" value="Chromosome 2"/>
</dbReference>
<gene>
    <name evidence="1" type="ordered locus">MTR_2g073620</name>
</gene>
<organism evidence="1 3">
    <name type="scientific">Medicago truncatula</name>
    <name type="common">Barrel medic</name>
    <name type="synonym">Medicago tribuloides</name>
    <dbReference type="NCBI Taxonomy" id="3880"/>
    <lineage>
        <taxon>Eukaryota</taxon>
        <taxon>Viridiplantae</taxon>
        <taxon>Streptophyta</taxon>
        <taxon>Embryophyta</taxon>
        <taxon>Tracheophyta</taxon>
        <taxon>Spermatophyta</taxon>
        <taxon>Magnoliopsida</taxon>
        <taxon>eudicotyledons</taxon>
        <taxon>Gunneridae</taxon>
        <taxon>Pentapetalae</taxon>
        <taxon>rosids</taxon>
        <taxon>fabids</taxon>
        <taxon>Fabales</taxon>
        <taxon>Fabaceae</taxon>
        <taxon>Papilionoideae</taxon>
        <taxon>50 kb inversion clade</taxon>
        <taxon>NPAAA clade</taxon>
        <taxon>Hologalegina</taxon>
        <taxon>IRL clade</taxon>
        <taxon>Trifolieae</taxon>
        <taxon>Medicago</taxon>
    </lineage>
</organism>